<dbReference type="GO" id="GO:0031087">
    <property type="term" value="P:deadenylation-independent decapping of nuclear-transcribed mRNA"/>
    <property type="evidence" value="ECO:0007669"/>
    <property type="project" value="TreeGrafter"/>
</dbReference>
<name>A0A1E5R151_HANUV</name>
<comment type="similarity">
    <text evidence="2">Belongs to the DCP1 family.</text>
</comment>
<dbReference type="PANTHER" id="PTHR16290:SF0">
    <property type="entry name" value="DECAPPING PROTEIN 1, ISOFORM A"/>
    <property type="match status" value="1"/>
</dbReference>
<organism evidence="5 6">
    <name type="scientific">Hanseniaspora uvarum</name>
    <name type="common">Yeast</name>
    <name type="synonym">Kloeckera apiculata</name>
    <dbReference type="NCBI Taxonomy" id="29833"/>
    <lineage>
        <taxon>Eukaryota</taxon>
        <taxon>Fungi</taxon>
        <taxon>Dikarya</taxon>
        <taxon>Ascomycota</taxon>
        <taxon>Saccharomycotina</taxon>
        <taxon>Saccharomycetes</taxon>
        <taxon>Saccharomycodales</taxon>
        <taxon>Saccharomycodaceae</taxon>
        <taxon>Hanseniaspora</taxon>
    </lineage>
</organism>
<comment type="subcellular location">
    <subcellularLocation>
        <location evidence="1">Cytoplasm</location>
    </subcellularLocation>
</comment>
<reference evidence="6" key="1">
    <citation type="journal article" date="2016" name="Genome Announc.">
        <title>Genome sequences of three species of Hanseniaspora isolated from spontaneous wine fermentations.</title>
        <authorList>
            <person name="Sternes P.R."/>
            <person name="Lee D."/>
            <person name="Kutyna D.R."/>
            <person name="Borneman A.R."/>
        </authorList>
    </citation>
    <scope>NUCLEOTIDE SEQUENCE [LARGE SCALE GENOMIC DNA]</scope>
    <source>
        <strain evidence="6">AWRI3580</strain>
    </source>
</reference>
<dbReference type="STRING" id="29833.A0A1E5R151"/>
<dbReference type="VEuPathDB" id="FungiDB:AWRI3580_g4018"/>
<dbReference type="GO" id="GO:0000932">
    <property type="term" value="C:P-body"/>
    <property type="evidence" value="ECO:0007669"/>
    <property type="project" value="TreeGrafter"/>
</dbReference>
<dbReference type="Gene3D" id="2.30.29.30">
    <property type="entry name" value="Pleckstrin-homology domain (PH domain)/Phosphotyrosine-binding domain (PTB)"/>
    <property type="match status" value="1"/>
</dbReference>
<dbReference type="SUPFAM" id="SSF50729">
    <property type="entry name" value="PH domain-like"/>
    <property type="match status" value="1"/>
</dbReference>
<evidence type="ECO:0000256" key="3">
    <source>
        <dbReference type="ARBA" id="ARBA00022490"/>
    </source>
</evidence>
<keyword evidence="3" id="KW-0963">Cytoplasm</keyword>
<protein>
    <submittedName>
        <fullName evidence="5">mRNA-decapping enzyme subunit 1</fullName>
    </submittedName>
</protein>
<dbReference type="Pfam" id="PF06058">
    <property type="entry name" value="DCP1"/>
    <property type="match status" value="1"/>
</dbReference>
<evidence type="ECO:0000313" key="5">
    <source>
        <dbReference type="EMBL" id="OEJ80293.1"/>
    </source>
</evidence>
<dbReference type="GO" id="GO:0006397">
    <property type="term" value="P:mRNA processing"/>
    <property type="evidence" value="ECO:0007669"/>
    <property type="project" value="UniProtKB-KW"/>
</dbReference>
<keyword evidence="4" id="KW-0507">mRNA processing</keyword>
<dbReference type="GO" id="GO:0003729">
    <property type="term" value="F:mRNA binding"/>
    <property type="evidence" value="ECO:0007669"/>
    <property type="project" value="TreeGrafter"/>
</dbReference>
<dbReference type="Proteomes" id="UP000095358">
    <property type="component" value="Unassembled WGS sequence"/>
</dbReference>
<dbReference type="InterPro" id="IPR010334">
    <property type="entry name" value="Dcp1"/>
</dbReference>
<gene>
    <name evidence="5" type="ORF">AWRI3580_g4018</name>
</gene>
<keyword evidence="6" id="KW-1185">Reference proteome</keyword>
<proteinExistence type="inferred from homology"/>
<evidence type="ECO:0000256" key="4">
    <source>
        <dbReference type="ARBA" id="ARBA00022664"/>
    </source>
</evidence>
<sequence>MQTYSDYKKQLNFKVTKTYDDKIRALVHSVNHCKVYEYDDETSDWQFTNCQGPLMLYERYLNINPQTGEIHGYQLIENEVDDIYETDQLTGEDGYRFGLMVFNRSEQVNFSLGISNNIDFINKQKALKQTSDKETETFFQVKVDLKEDLIILKSHLGQVYGFWIEKEDERLAVFNLLRQFVVLQ</sequence>
<dbReference type="EMBL" id="LPNN01000012">
    <property type="protein sequence ID" value="OEJ80293.1"/>
    <property type="molecule type" value="Genomic_DNA"/>
</dbReference>
<evidence type="ECO:0000256" key="1">
    <source>
        <dbReference type="ARBA" id="ARBA00004496"/>
    </source>
</evidence>
<dbReference type="GO" id="GO:0008047">
    <property type="term" value="F:enzyme activator activity"/>
    <property type="evidence" value="ECO:0007669"/>
    <property type="project" value="InterPro"/>
</dbReference>
<evidence type="ECO:0000256" key="2">
    <source>
        <dbReference type="ARBA" id="ARBA00008778"/>
    </source>
</evidence>
<comment type="caution">
    <text evidence="5">The sequence shown here is derived from an EMBL/GenBank/DDBJ whole genome shotgun (WGS) entry which is preliminary data.</text>
</comment>
<dbReference type="AlphaFoldDB" id="A0A1E5R151"/>
<evidence type="ECO:0000313" key="6">
    <source>
        <dbReference type="Proteomes" id="UP000095358"/>
    </source>
</evidence>
<dbReference type="PANTHER" id="PTHR16290">
    <property type="entry name" value="TRANSCRIPTION FACTOR SMIF DECAPPING ENZYME DCP1"/>
    <property type="match status" value="1"/>
</dbReference>
<dbReference type="OrthoDB" id="440673at2759"/>
<dbReference type="InterPro" id="IPR011993">
    <property type="entry name" value="PH-like_dom_sf"/>
</dbReference>
<dbReference type="GO" id="GO:0000290">
    <property type="term" value="P:deadenylation-dependent decapping of nuclear-transcribed mRNA"/>
    <property type="evidence" value="ECO:0007669"/>
    <property type="project" value="InterPro"/>
</dbReference>
<accession>A0A1E5R151</accession>